<keyword evidence="2" id="KW-1185">Reference proteome</keyword>
<dbReference type="EMBL" id="WTPW01000402">
    <property type="protein sequence ID" value="KAF0514967.1"/>
    <property type="molecule type" value="Genomic_DNA"/>
</dbReference>
<sequence length="99" mass="11707">MKNDNINIEKRPGHKKRLETENVPIELEELDNKTKANKNSDNQEKKIIIKNVLVIAENFKKNEKEFWIKLVLFHRSPLSQVMLLKSARLEIITELVEKE</sequence>
<reference evidence="1 2" key="1">
    <citation type="journal article" date="2019" name="Environ. Microbiol.">
        <title>At the nexus of three kingdoms: the genome of the mycorrhizal fungus Gigaspora margarita provides insights into plant, endobacterial and fungal interactions.</title>
        <authorList>
            <person name="Venice F."/>
            <person name="Ghignone S."/>
            <person name="Salvioli di Fossalunga A."/>
            <person name="Amselem J."/>
            <person name="Novero M."/>
            <person name="Xianan X."/>
            <person name="Sedzielewska Toro K."/>
            <person name="Morin E."/>
            <person name="Lipzen A."/>
            <person name="Grigoriev I.V."/>
            <person name="Henrissat B."/>
            <person name="Martin F.M."/>
            <person name="Bonfante P."/>
        </authorList>
    </citation>
    <scope>NUCLEOTIDE SEQUENCE [LARGE SCALE GENOMIC DNA]</scope>
    <source>
        <strain evidence="1 2">BEG34</strain>
    </source>
</reference>
<dbReference type="OrthoDB" id="10572723at2759"/>
<dbReference type="Proteomes" id="UP000439903">
    <property type="component" value="Unassembled WGS sequence"/>
</dbReference>
<name>A0A8H4AN31_GIGMA</name>
<evidence type="ECO:0000313" key="1">
    <source>
        <dbReference type="EMBL" id="KAF0514967.1"/>
    </source>
</evidence>
<protein>
    <submittedName>
        <fullName evidence="1">Uncharacterized protein</fullName>
    </submittedName>
</protein>
<evidence type="ECO:0000313" key="2">
    <source>
        <dbReference type="Proteomes" id="UP000439903"/>
    </source>
</evidence>
<gene>
    <name evidence="1" type="ORF">F8M41_017481</name>
</gene>
<comment type="caution">
    <text evidence="1">The sequence shown here is derived from an EMBL/GenBank/DDBJ whole genome shotgun (WGS) entry which is preliminary data.</text>
</comment>
<dbReference type="AlphaFoldDB" id="A0A8H4AN31"/>
<proteinExistence type="predicted"/>
<organism evidence="1 2">
    <name type="scientific">Gigaspora margarita</name>
    <dbReference type="NCBI Taxonomy" id="4874"/>
    <lineage>
        <taxon>Eukaryota</taxon>
        <taxon>Fungi</taxon>
        <taxon>Fungi incertae sedis</taxon>
        <taxon>Mucoromycota</taxon>
        <taxon>Glomeromycotina</taxon>
        <taxon>Glomeromycetes</taxon>
        <taxon>Diversisporales</taxon>
        <taxon>Gigasporaceae</taxon>
        <taxon>Gigaspora</taxon>
    </lineage>
</organism>
<accession>A0A8H4AN31</accession>